<dbReference type="Proteomes" id="UP000431826">
    <property type="component" value="Unassembled WGS sequence"/>
</dbReference>
<gene>
    <name evidence="10" type="ORF">Stube_09900</name>
</gene>
<feature type="active site" evidence="6">
    <location>
        <position position="12"/>
    </location>
</feature>
<dbReference type="FunFam" id="3.40.50.1170:FF:000001">
    <property type="entry name" value="L-asparaginase 2"/>
    <property type="match status" value="1"/>
</dbReference>
<dbReference type="CDD" id="cd08964">
    <property type="entry name" value="L-asparaginase_II"/>
    <property type="match status" value="1"/>
</dbReference>
<reference evidence="10 11" key="1">
    <citation type="submission" date="2019-12" db="EMBL/GenBank/DDBJ databases">
        <title>Whole genome shotgun sequence of Streptomyces tubercidicus NBRC 13090.</title>
        <authorList>
            <person name="Ichikawa N."/>
            <person name="Kimura A."/>
            <person name="Kitahashi Y."/>
            <person name="Komaki H."/>
            <person name="Tamura T."/>
        </authorList>
    </citation>
    <scope>NUCLEOTIDE SEQUENCE [LARGE SCALE GENOMIC DNA]</scope>
    <source>
        <strain evidence="10 11">NBRC 13090</strain>
    </source>
</reference>
<dbReference type="PIRSF" id="PIRSF001220">
    <property type="entry name" value="L-ASNase_gatD"/>
    <property type="match status" value="1"/>
</dbReference>
<dbReference type="PANTHER" id="PTHR11707:SF28">
    <property type="entry name" value="60 KDA LYSOPHOSPHOLIPASE"/>
    <property type="match status" value="1"/>
</dbReference>
<dbReference type="EMBL" id="BLIR01000001">
    <property type="protein sequence ID" value="GFE36317.1"/>
    <property type="molecule type" value="Genomic_DNA"/>
</dbReference>
<dbReference type="RefSeq" id="WP_159742639.1">
    <property type="nucleotide sequence ID" value="NZ_BLIR01000001.1"/>
</dbReference>
<comment type="caution">
    <text evidence="10">The sequence shown here is derived from an EMBL/GenBank/DDBJ whole genome shotgun (WGS) entry which is preliminary data.</text>
</comment>
<keyword evidence="3" id="KW-0378">Hydrolase</keyword>
<dbReference type="PRINTS" id="PR00139">
    <property type="entry name" value="ASNGLNASE"/>
</dbReference>
<dbReference type="PANTHER" id="PTHR11707">
    <property type="entry name" value="L-ASPARAGINASE"/>
    <property type="match status" value="1"/>
</dbReference>
<accession>A0A640UKJ6</accession>
<dbReference type="GO" id="GO:0006528">
    <property type="term" value="P:asparagine metabolic process"/>
    <property type="evidence" value="ECO:0007669"/>
    <property type="project" value="InterPro"/>
</dbReference>
<dbReference type="InterPro" id="IPR006034">
    <property type="entry name" value="Asparaginase/glutaminase-like"/>
</dbReference>
<feature type="binding site" evidence="5">
    <location>
        <begin position="87"/>
        <end position="88"/>
    </location>
    <ligand>
        <name>substrate</name>
    </ligand>
</feature>
<name>A0A640UKJ6_9ACTN</name>
<evidence type="ECO:0000313" key="10">
    <source>
        <dbReference type="EMBL" id="GFE36317.1"/>
    </source>
</evidence>
<dbReference type="GeneID" id="96282164"/>
<dbReference type="InterPro" id="IPR036152">
    <property type="entry name" value="Asp/glu_Ase-like_sf"/>
</dbReference>
<dbReference type="SMART" id="SM00870">
    <property type="entry name" value="Asparaginase"/>
    <property type="match status" value="1"/>
</dbReference>
<proteinExistence type="inferred from homology"/>
<evidence type="ECO:0000256" key="2">
    <source>
        <dbReference type="ARBA" id="ARBA00012920"/>
    </source>
</evidence>
<evidence type="ECO:0000256" key="7">
    <source>
        <dbReference type="SAM" id="MobiDB-lite"/>
    </source>
</evidence>
<evidence type="ECO:0000256" key="4">
    <source>
        <dbReference type="PIRSR" id="PIRSR001220-1"/>
    </source>
</evidence>
<dbReference type="PROSITE" id="PS00144">
    <property type="entry name" value="ASN_GLN_ASE_1"/>
    <property type="match status" value="1"/>
</dbReference>
<dbReference type="InterPro" id="IPR037152">
    <property type="entry name" value="L-asparaginase_N_sf"/>
</dbReference>
<feature type="active site" description="O-isoaspartyl threonine intermediate" evidence="4">
    <location>
        <position position="12"/>
    </location>
</feature>
<evidence type="ECO:0000313" key="11">
    <source>
        <dbReference type="Proteomes" id="UP000431826"/>
    </source>
</evidence>
<protein>
    <recommendedName>
        <fullName evidence="2">asparaginase</fullName>
        <ecNumber evidence="2">3.5.1.1</ecNumber>
    </recommendedName>
</protein>
<dbReference type="AlphaFoldDB" id="A0A640UKJ6"/>
<dbReference type="PIRSF" id="PIRSF500176">
    <property type="entry name" value="L_ASNase"/>
    <property type="match status" value="1"/>
</dbReference>
<dbReference type="InterPro" id="IPR027474">
    <property type="entry name" value="L-asparaginase_N"/>
</dbReference>
<dbReference type="InterPro" id="IPR027473">
    <property type="entry name" value="L-asparaginase_C"/>
</dbReference>
<evidence type="ECO:0000256" key="6">
    <source>
        <dbReference type="PROSITE-ProRule" id="PRU10099"/>
    </source>
</evidence>
<dbReference type="GO" id="GO:0004067">
    <property type="term" value="F:asparaginase activity"/>
    <property type="evidence" value="ECO:0007669"/>
    <property type="project" value="UniProtKB-UniRule"/>
</dbReference>
<feature type="domain" description="L-asparaginase N-terminal" evidence="8">
    <location>
        <begin position="3"/>
        <end position="190"/>
    </location>
</feature>
<dbReference type="Gene3D" id="3.40.50.40">
    <property type="match status" value="1"/>
</dbReference>
<evidence type="ECO:0000256" key="1">
    <source>
        <dbReference type="ARBA" id="ARBA00010518"/>
    </source>
</evidence>
<feature type="region of interest" description="Disordered" evidence="7">
    <location>
        <begin position="325"/>
        <end position="366"/>
    </location>
</feature>
<dbReference type="EC" id="3.5.1.1" evidence="2"/>
<dbReference type="Pfam" id="PF17763">
    <property type="entry name" value="Asparaginase_C"/>
    <property type="match status" value="1"/>
</dbReference>
<dbReference type="Pfam" id="PF00710">
    <property type="entry name" value="Asparaginase"/>
    <property type="match status" value="1"/>
</dbReference>
<feature type="binding site" evidence="5">
    <location>
        <position position="54"/>
    </location>
    <ligand>
        <name>substrate</name>
    </ligand>
</feature>
<dbReference type="InterPro" id="IPR040919">
    <property type="entry name" value="Asparaginase_C"/>
</dbReference>
<organism evidence="10 11">
    <name type="scientific">Streptomyces tubercidicus</name>
    <dbReference type="NCBI Taxonomy" id="47759"/>
    <lineage>
        <taxon>Bacteria</taxon>
        <taxon>Bacillati</taxon>
        <taxon>Actinomycetota</taxon>
        <taxon>Actinomycetes</taxon>
        <taxon>Kitasatosporales</taxon>
        <taxon>Streptomycetaceae</taxon>
        <taxon>Streptomyces</taxon>
    </lineage>
</organism>
<evidence type="ECO:0000259" key="8">
    <source>
        <dbReference type="Pfam" id="PF00710"/>
    </source>
</evidence>
<dbReference type="OrthoDB" id="9788068at2"/>
<evidence type="ECO:0000256" key="5">
    <source>
        <dbReference type="PIRSR" id="PIRSR001220-2"/>
    </source>
</evidence>
<dbReference type="InterPro" id="IPR004550">
    <property type="entry name" value="AsnASE_II"/>
</dbReference>
<keyword evidence="11" id="KW-1185">Reference proteome</keyword>
<dbReference type="PROSITE" id="PS51732">
    <property type="entry name" value="ASN_GLN_ASE_3"/>
    <property type="match status" value="1"/>
</dbReference>
<dbReference type="Gene3D" id="3.40.50.1170">
    <property type="entry name" value="L-asparaginase, N-terminal domain"/>
    <property type="match status" value="1"/>
</dbReference>
<dbReference type="InterPro" id="IPR020827">
    <property type="entry name" value="Asparaginase/glutaminase_AS1"/>
</dbReference>
<sequence>MRRVVVLSTGGTIASRPDSRGAAIAADDANALLAQLPGDLRVPVEGVDVLRVGSYLLTPGDMAEIVRSAHEALADPDVLGVVVTHGTDALEETAFLADLVHHDRRPVVFTGAQRAASAGDTDGPRNLADAITLAACPEAAGHGVLIVFDGQVFAARGTRKTHTLAPAAFSAPDGGPLGRVRNGSVRMAARLLRSAPLGPEALDLDGVRVDIVASYPGTDATALDAVAAAGARGVVLEATGAGNANPAVRAAIARLTGEGVVVALSTRVHAGPVTALYGGGGGVDLIEAGAVPVGTLRSPQARVLLLALLARDRDPRRVAAALRRMAEAGAADTEVDTDTDHGPRPTSASTDPARTVMSAQPCERKN</sequence>
<dbReference type="SUPFAM" id="SSF53774">
    <property type="entry name" value="Glutaminase/Asparaginase"/>
    <property type="match status" value="1"/>
</dbReference>
<evidence type="ECO:0000259" key="9">
    <source>
        <dbReference type="Pfam" id="PF17763"/>
    </source>
</evidence>
<dbReference type="SFLD" id="SFLDS00057">
    <property type="entry name" value="Glutaminase/Asparaginase"/>
    <property type="match status" value="1"/>
</dbReference>
<comment type="similarity">
    <text evidence="1">Belongs to the asparaginase 1 family.</text>
</comment>
<feature type="domain" description="Asparaginase/glutaminase C-terminal" evidence="9">
    <location>
        <begin position="208"/>
        <end position="320"/>
    </location>
</feature>
<evidence type="ECO:0000256" key="3">
    <source>
        <dbReference type="ARBA" id="ARBA00022801"/>
    </source>
</evidence>